<gene>
    <name evidence="1" type="ORF">DWY20_00340</name>
</gene>
<organism evidence="1 2">
    <name type="scientific">Phocaeicola coprocola</name>
    <dbReference type="NCBI Taxonomy" id="310298"/>
    <lineage>
        <taxon>Bacteria</taxon>
        <taxon>Pseudomonadati</taxon>
        <taxon>Bacteroidota</taxon>
        <taxon>Bacteroidia</taxon>
        <taxon>Bacteroidales</taxon>
        <taxon>Bacteroidaceae</taxon>
        <taxon>Phocaeicola</taxon>
    </lineage>
</organism>
<proteinExistence type="predicted"/>
<name>A0A412GZS5_9BACT</name>
<evidence type="ECO:0000313" key="2">
    <source>
        <dbReference type="Proteomes" id="UP000285864"/>
    </source>
</evidence>
<protein>
    <submittedName>
        <fullName evidence="1">Uncharacterized protein</fullName>
    </submittedName>
</protein>
<dbReference type="Proteomes" id="UP000285864">
    <property type="component" value="Unassembled WGS sequence"/>
</dbReference>
<comment type="caution">
    <text evidence="1">The sequence shown here is derived from an EMBL/GenBank/DDBJ whole genome shotgun (WGS) entry which is preliminary data.</text>
</comment>
<accession>A0A412GZS5</accession>
<sequence length="128" mass="15157">MEKEKAFQILSELAKNKYPMNNLGMEDYGYLMREHEVECFSHTSLTNENVVRIKEVMDKLGKDLINLGKDYERFVMIIEYNSQNELMMNEMAPIHEFCEEFVKDKKLCWGLSQHDDIDRVKITLVASR</sequence>
<dbReference type="AlphaFoldDB" id="A0A412GZS5"/>
<dbReference type="RefSeq" id="WP_118482683.1">
    <property type="nucleotide sequence ID" value="NZ_QRUU01000001.1"/>
</dbReference>
<dbReference type="EMBL" id="QRUU01000001">
    <property type="protein sequence ID" value="RGS00572.1"/>
    <property type="molecule type" value="Genomic_DNA"/>
</dbReference>
<reference evidence="1 2" key="1">
    <citation type="submission" date="2018-08" db="EMBL/GenBank/DDBJ databases">
        <title>A genome reference for cultivated species of the human gut microbiota.</title>
        <authorList>
            <person name="Zou Y."/>
            <person name="Xue W."/>
            <person name="Luo G."/>
        </authorList>
    </citation>
    <scope>NUCLEOTIDE SEQUENCE [LARGE SCALE GENOMIC DNA]</scope>
    <source>
        <strain evidence="1 2">AF24-2</strain>
    </source>
</reference>
<evidence type="ECO:0000313" key="1">
    <source>
        <dbReference type="EMBL" id="RGS00572.1"/>
    </source>
</evidence>
<keyword evidence="2" id="KW-1185">Reference proteome</keyword>